<reference evidence="1 2" key="1">
    <citation type="submission" date="2019-01" db="EMBL/GenBank/DDBJ databases">
        <title>Sphingorhabdus lacus sp.nov., isolated from an oligotrophic freshwater lake.</title>
        <authorList>
            <person name="Park M."/>
        </authorList>
    </citation>
    <scope>NUCLEOTIDE SEQUENCE [LARGE SCALE GENOMIC DNA]</scope>
    <source>
        <strain evidence="1 2">IMCC26285</strain>
    </source>
</reference>
<organism evidence="1 2">
    <name type="scientific">Sphingorhabdus profundilacus</name>
    <dbReference type="NCBI Taxonomy" id="2509718"/>
    <lineage>
        <taxon>Bacteria</taxon>
        <taxon>Pseudomonadati</taxon>
        <taxon>Pseudomonadota</taxon>
        <taxon>Alphaproteobacteria</taxon>
        <taxon>Sphingomonadales</taxon>
        <taxon>Sphingomonadaceae</taxon>
        <taxon>Sphingorhabdus</taxon>
    </lineage>
</organism>
<gene>
    <name evidence="1" type="ORF">EUU23_09210</name>
</gene>
<dbReference type="AlphaFoldDB" id="A0A6I4M0V7"/>
<proteinExistence type="predicted"/>
<evidence type="ECO:0000313" key="2">
    <source>
        <dbReference type="Proteomes" id="UP000471147"/>
    </source>
</evidence>
<name>A0A6I4M0V7_9SPHN</name>
<accession>A0A6I4M0V7</accession>
<dbReference type="Proteomes" id="UP000471147">
    <property type="component" value="Unassembled WGS sequence"/>
</dbReference>
<dbReference type="OrthoDB" id="9781032at2"/>
<protein>
    <submittedName>
        <fullName evidence="1">Uncharacterized protein</fullName>
    </submittedName>
</protein>
<keyword evidence="2" id="KW-1185">Reference proteome</keyword>
<sequence length="247" mass="27154">MRVLFFLSVLACSGCSIEKVDPANSAEFRFVARDIYTDLLSPSCDAPSGFSRHELLGSELEAVSKFERQVKGTEPGNQLAIALQDFQYSQRTGKGCWNDDDLTFAKLHVDMTKKTVRNGLGTLRSLRPDLGNGSDSPLTGSDDQSAFRYHVSLLVQMVSPMCDLHIEQKNDELLTPAKREVDRFEQTLAGTSYAAHYAIAKEDVAYKQSITSVECAERTNQPPNLISAAALADAKKQIAAVARTMKN</sequence>
<dbReference type="RefSeq" id="WP_160353861.1">
    <property type="nucleotide sequence ID" value="NZ_SDWJ01000002.1"/>
</dbReference>
<comment type="caution">
    <text evidence="1">The sequence shown here is derived from an EMBL/GenBank/DDBJ whole genome shotgun (WGS) entry which is preliminary data.</text>
</comment>
<evidence type="ECO:0000313" key="1">
    <source>
        <dbReference type="EMBL" id="MVZ97886.1"/>
    </source>
</evidence>
<dbReference type="EMBL" id="SDWJ01000002">
    <property type="protein sequence ID" value="MVZ97886.1"/>
    <property type="molecule type" value="Genomic_DNA"/>
</dbReference>